<reference evidence="12 13" key="1">
    <citation type="journal article" date="2011" name="Stand. Genomic Sci.">
        <title>Non-contiguous finished genome sequence and contextual data of the filamentous soil bacterium Ktedonobacter racemifer type strain (SOSP1-21).</title>
        <authorList>
            <person name="Chang Y.J."/>
            <person name="Land M."/>
            <person name="Hauser L."/>
            <person name="Chertkov O."/>
            <person name="Del Rio T.G."/>
            <person name="Nolan M."/>
            <person name="Copeland A."/>
            <person name="Tice H."/>
            <person name="Cheng J.F."/>
            <person name="Lucas S."/>
            <person name="Han C."/>
            <person name="Goodwin L."/>
            <person name="Pitluck S."/>
            <person name="Ivanova N."/>
            <person name="Ovchinikova G."/>
            <person name="Pati A."/>
            <person name="Chen A."/>
            <person name="Palaniappan K."/>
            <person name="Mavromatis K."/>
            <person name="Liolios K."/>
            <person name="Brettin T."/>
            <person name="Fiebig A."/>
            <person name="Rohde M."/>
            <person name="Abt B."/>
            <person name="Goker M."/>
            <person name="Detter J.C."/>
            <person name="Woyke T."/>
            <person name="Bristow J."/>
            <person name="Eisen J.A."/>
            <person name="Markowitz V."/>
            <person name="Hugenholtz P."/>
            <person name="Kyrpides N.C."/>
            <person name="Klenk H.P."/>
            <person name="Lapidus A."/>
        </authorList>
    </citation>
    <scope>NUCLEOTIDE SEQUENCE [LARGE SCALE GENOMIC DNA]</scope>
    <source>
        <strain evidence="13">DSM 44963</strain>
    </source>
</reference>
<keyword evidence="9" id="KW-0963">Cytoplasm</keyword>
<dbReference type="PANTHER" id="PTHR11207:SF0">
    <property type="entry name" value="RIBONUCLEASE 3"/>
    <property type="match status" value="1"/>
</dbReference>
<protein>
    <recommendedName>
        <fullName evidence="9">Ribonuclease 3</fullName>
        <ecNumber evidence="9">3.1.26.3</ecNumber>
    </recommendedName>
    <alternativeName>
        <fullName evidence="9">Ribonuclease III</fullName>
        <shortName evidence="9">RNase III</shortName>
    </alternativeName>
</protein>
<dbReference type="GO" id="GO:0046872">
    <property type="term" value="F:metal ion binding"/>
    <property type="evidence" value="ECO:0007669"/>
    <property type="project" value="UniProtKB-KW"/>
</dbReference>
<comment type="function">
    <text evidence="9">Digests double-stranded RNA. Involved in the processing of primary rRNA transcript to yield the immediate precursors to the large and small rRNAs (23S and 16S). Processes some mRNAs, and tRNAs when they are encoded in the rRNA operon. Processes pre-crRNA and tracrRNA of type II CRISPR loci if present in the organism.</text>
</comment>
<accession>D6TML7</accession>
<evidence type="ECO:0000256" key="7">
    <source>
        <dbReference type="ARBA" id="ARBA00022801"/>
    </source>
</evidence>
<dbReference type="InterPro" id="IPR011907">
    <property type="entry name" value="RNase_III"/>
</dbReference>
<dbReference type="Proteomes" id="UP000004508">
    <property type="component" value="Unassembled WGS sequence"/>
</dbReference>
<dbReference type="OrthoDB" id="150202at2"/>
<dbReference type="GO" id="GO:0008033">
    <property type="term" value="P:tRNA processing"/>
    <property type="evidence" value="ECO:0007669"/>
    <property type="project" value="UniProtKB-KW"/>
</dbReference>
<dbReference type="Pfam" id="PF00035">
    <property type="entry name" value="dsrm"/>
    <property type="match status" value="1"/>
</dbReference>
<dbReference type="AlphaFoldDB" id="D6TML7"/>
<feature type="domain" description="RNase III" evidence="11">
    <location>
        <begin position="10"/>
        <end position="138"/>
    </location>
</feature>
<dbReference type="eggNOG" id="COG0571">
    <property type="taxonomic scope" value="Bacteria"/>
</dbReference>
<evidence type="ECO:0000259" key="10">
    <source>
        <dbReference type="PROSITE" id="PS50137"/>
    </source>
</evidence>
<dbReference type="HAMAP" id="MF_00104">
    <property type="entry name" value="RNase_III"/>
    <property type="match status" value="1"/>
</dbReference>
<dbReference type="GO" id="GO:0006397">
    <property type="term" value="P:mRNA processing"/>
    <property type="evidence" value="ECO:0007669"/>
    <property type="project" value="UniProtKB-UniRule"/>
</dbReference>
<dbReference type="FunFam" id="1.10.1520.10:FF:000001">
    <property type="entry name" value="Ribonuclease 3"/>
    <property type="match status" value="1"/>
</dbReference>
<comment type="subunit">
    <text evidence="9">Homodimer.</text>
</comment>
<feature type="binding site" evidence="9">
    <location>
        <position position="127"/>
    </location>
    <ligand>
        <name>Mg(2+)</name>
        <dbReference type="ChEBI" id="CHEBI:18420"/>
    </ligand>
</feature>
<evidence type="ECO:0000256" key="2">
    <source>
        <dbReference type="ARBA" id="ARBA00010183"/>
    </source>
</evidence>
<feature type="binding site" evidence="9">
    <location>
        <position position="124"/>
    </location>
    <ligand>
        <name>Mg(2+)</name>
        <dbReference type="ChEBI" id="CHEBI:18420"/>
    </ligand>
</feature>
<dbReference type="EMBL" id="ADVG01000002">
    <property type="protein sequence ID" value="EFH87017.1"/>
    <property type="molecule type" value="Genomic_DNA"/>
</dbReference>
<keyword evidence="5 9" id="KW-0540">Nuclease</keyword>
<keyword evidence="9" id="KW-0699">rRNA-binding</keyword>
<proteinExistence type="inferred from homology"/>
<dbReference type="InterPro" id="IPR036389">
    <property type="entry name" value="RNase_III_sf"/>
</dbReference>
<dbReference type="PROSITE" id="PS50137">
    <property type="entry name" value="DS_RBD"/>
    <property type="match status" value="1"/>
</dbReference>
<dbReference type="PANTHER" id="PTHR11207">
    <property type="entry name" value="RIBONUCLEASE III"/>
    <property type="match status" value="1"/>
</dbReference>
<evidence type="ECO:0000256" key="8">
    <source>
        <dbReference type="ARBA" id="ARBA00022884"/>
    </source>
</evidence>
<dbReference type="CDD" id="cd10845">
    <property type="entry name" value="DSRM_RNAse_III_family"/>
    <property type="match status" value="1"/>
</dbReference>
<evidence type="ECO:0000256" key="4">
    <source>
        <dbReference type="ARBA" id="ARBA00022664"/>
    </source>
</evidence>
<keyword evidence="8 9" id="KW-0694">RNA-binding</keyword>
<dbReference type="SUPFAM" id="SSF69065">
    <property type="entry name" value="RNase III domain-like"/>
    <property type="match status" value="1"/>
</dbReference>
<gene>
    <name evidence="9" type="primary">rnc</name>
    <name evidence="12" type="ORF">Krac_8338</name>
</gene>
<keyword evidence="9" id="KW-0460">Magnesium</keyword>
<dbReference type="InterPro" id="IPR000999">
    <property type="entry name" value="RNase_III_dom"/>
</dbReference>
<feature type="active site" evidence="9">
    <location>
        <position position="127"/>
    </location>
</feature>
<feature type="active site" evidence="9">
    <location>
        <position position="54"/>
    </location>
</feature>
<evidence type="ECO:0000313" key="12">
    <source>
        <dbReference type="EMBL" id="EFH87017.1"/>
    </source>
</evidence>
<evidence type="ECO:0000313" key="13">
    <source>
        <dbReference type="Proteomes" id="UP000004508"/>
    </source>
</evidence>
<dbReference type="GO" id="GO:0004525">
    <property type="term" value="F:ribonuclease III activity"/>
    <property type="evidence" value="ECO:0007669"/>
    <property type="project" value="UniProtKB-UniRule"/>
</dbReference>
<comment type="subcellular location">
    <subcellularLocation>
        <location evidence="9">Cytoplasm</location>
    </subcellularLocation>
</comment>
<dbReference type="GO" id="GO:0019843">
    <property type="term" value="F:rRNA binding"/>
    <property type="evidence" value="ECO:0007669"/>
    <property type="project" value="UniProtKB-KW"/>
</dbReference>
<comment type="caution">
    <text evidence="12">The sequence shown here is derived from an EMBL/GenBank/DDBJ whole genome shotgun (WGS) entry which is preliminary data.</text>
</comment>
<evidence type="ECO:0000259" key="11">
    <source>
        <dbReference type="PROSITE" id="PS50142"/>
    </source>
</evidence>
<keyword evidence="6 9" id="KW-0255">Endonuclease</keyword>
<dbReference type="Gene3D" id="3.30.160.20">
    <property type="match status" value="1"/>
</dbReference>
<evidence type="ECO:0000256" key="1">
    <source>
        <dbReference type="ARBA" id="ARBA00000109"/>
    </source>
</evidence>
<feature type="domain" description="DRBM" evidence="10">
    <location>
        <begin position="164"/>
        <end position="233"/>
    </location>
</feature>
<dbReference type="GO" id="GO:0003725">
    <property type="term" value="F:double-stranded RNA binding"/>
    <property type="evidence" value="ECO:0007669"/>
    <property type="project" value="TreeGrafter"/>
</dbReference>
<keyword evidence="9" id="KW-0819">tRNA processing</keyword>
<keyword evidence="13" id="KW-1185">Reference proteome</keyword>
<evidence type="ECO:0000256" key="3">
    <source>
        <dbReference type="ARBA" id="ARBA00022552"/>
    </source>
</evidence>
<dbReference type="GO" id="GO:0005737">
    <property type="term" value="C:cytoplasm"/>
    <property type="evidence" value="ECO:0007669"/>
    <property type="project" value="UniProtKB-SubCell"/>
</dbReference>
<organism evidence="12 13">
    <name type="scientific">Ktedonobacter racemifer DSM 44963</name>
    <dbReference type="NCBI Taxonomy" id="485913"/>
    <lineage>
        <taxon>Bacteria</taxon>
        <taxon>Bacillati</taxon>
        <taxon>Chloroflexota</taxon>
        <taxon>Ktedonobacteria</taxon>
        <taxon>Ktedonobacterales</taxon>
        <taxon>Ktedonobacteraceae</taxon>
        <taxon>Ktedonobacter</taxon>
    </lineage>
</organism>
<evidence type="ECO:0000256" key="9">
    <source>
        <dbReference type="HAMAP-Rule" id="MF_00104"/>
    </source>
</evidence>
<dbReference type="Pfam" id="PF14622">
    <property type="entry name" value="Ribonucleas_3_3"/>
    <property type="match status" value="1"/>
</dbReference>
<comment type="similarity">
    <text evidence="2">Belongs to the ribonuclease III family.</text>
</comment>
<dbReference type="InParanoid" id="D6TML7"/>
<dbReference type="SMART" id="SM00535">
    <property type="entry name" value="RIBOc"/>
    <property type="match status" value="1"/>
</dbReference>
<feature type="binding site" evidence="9">
    <location>
        <position position="50"/>
    </location>
    <ligand>
        <name>Mg(2+)</name>
        <dbReference type="ChEBI" id="CHEBI:18420"/>
    </ligand>
</feature>
<keyword evidence="9" id="KW-0479">Metal-binding</keyword>
<dbReference type="GO" id="GO:0006364">
    <property type="term" value="P:rRNA processing"/>
    <property type="evidence" value="ECO:0007669"/>
    <property type="project" value="UniProtKB-UniRule"/>
</dbReference>
<keyword evidence="4 9" id="KW-0507">mRNA processing</keyword>
<dbReference type="SMART" id="SM00358">
    <property type="entry name" value="DSRM"/>
    <property type="match status" value="1"/>
</dbReference>
<dbReference type="Gene3D" id="1.10.1520.10">
    <property type="entry name" value="Ribonuclease III domain"/>
    <property type="match status" value="1"/>
</dbReference>
<dbReference type="NCBIfam" id="TIGR02191">
    <property type="entry name" value="RNaseIII"/>
    <property type="match status" value="1"/>
</dbReference>
<evidence type="ECO:0000256" key="5">
    <source>
        <dbReference type="ARBA" id="ARBA00022722"/>
    </source>
</evidence>
<comment type="catalytic activity">
    <reaction evidence="1 9">
        <text>Endonucleolytic cleavage to 5'-phosphomonoester.</text>
        <dbReference type="EC" id="3.1.26.3"/>
    </reaction>
</comment>
<dbReference type="RefSeq" id="WP_007911808.1">
    <property type="nucleotide sequence ID" value="NZ_ADVG01000002.1"/>
</dbReference>
<keyword evidence="3 9" id="KW-0698">rRNA processing</keyword>
<dbReference type="PROSITE" id="PS00517">
    <property type="entry name" value="RNASE_3_1"/>
    <property type="match status" value="1"/>
</dbReference>
<dbReference type="InterPro" id="IPR014720">
    <property type="entry name" value="dsRBD_dom"/>
</dbReference>
<comment type="cofactor">
    <cofactor evidence="9">
        <name>Mg(2+)</name>
        <dbReference type="ChEBI" id="CHEBI:18420"/>
    </cofactor>
</comment>
<dbReference type="PROSITE" id="PS50142">
    <property type="entry name" value="RNASE_3_2"/>
    <property type="match status" value="1"/>
</dbReference>
<dbReference type="STRING" id="485913.Krac_8338"/>
<keyword evidence="7 9" id="KW-0378">Hydrolase</keyword>
<sequence>MGDIENIDNLLALEALLQVTFHDRSLLLRAITHHSCCTETALRDSYDTLEFLGDAIISAHVVEYIYRSFPNASEGDMTALKSEVVSRRVFALIGQQLGLFPFIRVDIANLRTFNERSRDSLCADVLEALVGAIHIDQGSEVARDFVARAILPMVEQISVQADTNPKGRLQKIILQRTGSLPRYRVLEQSGRNNDRIFLVGVYDQETLLGLGKASSIKEAGRLAAREALEALQKQRGNAPIIDIGDEPQPQL</sequence>
<dbReference type="GO" id="GO:0010468">
    <property type="term" value="P:regulation of gene expression"/>
    <property type="evidence" value="ECO:0007669"/>
    <property type="project" value="TreeGrafter"/>
</dbReference>
<dbReference type="EC" id="3.1.26.3" evidence="9"/>
<name>D6TML7_KTERA</name>
<dbReference type="CDD" id="cd00593">
    <property type="entry name" value="RIBOc"/>
    <property type="match status" value="1"/>
</dbReference>
<evidence type="ECO:0000256" key="6">
    <source>
        <dbReference type="ARBA" id="ARBA00022759"/>
    </source>
</evidence>
<dbReference type="SUPFAM" id="SSF54768">
    <property type="entry name" value="dsRNA-binding domain-like"/>
    <property type="match status" value="1"/>
</dbReference>